<evidence type="ECO:0000256" key="2">
    <source>
        <dbReference type="ARBA" id="ARBA00022670"/>
    </source>
</evidence>
<dbReference type="Gene3D" id="3.90.1720.10">
    <property type="entry name" value="endopeptidase domain like (from Nostoc punctiforme)"/>
    <property type="match status" value="3"/>
</dbReference>
<evidence type="ECO:0000313" key="6">
    <source>
        <dbReference type="EMBL" id="MDQ0215850.1"/>
    </source>
</evidence>
<feature type="domain" description="NlpC/P60" evidence="5">
    <location>
        <begin position="42"/>
        <end position="173"/>
    </location>
</feature>
<dbReference type="PROSITE" id="PS51935">
    <property type="entry name" value="NLPC_P60"/>
    <property type="match status" value="3"/>
</dbReference>
<comment type="similarity">
    <text evidence="1">Belongs to the peptidase C40 family.</text>
</comment>
<reference evidence="6" key="1">
    <citation type="submission" date="2023-07" db="EMBL/GenBank/DDBJ databases">
        <title>Genomic Encyclopedia of Type Strains, Phase IV (KMG-IV): sequencing the most valuable type-strain genomes for metagenomic binning, comparative biology and taxonomic classification.</title>
        <authorList>
            <person name="Goeker M."/>
        </authorList>
    </citation>
    <scope>NUCLEOTIDE SEQUENCE</scope>
    <source>
        <strain evidence="6">DSM 23947</strain>
    </source>
</reference>
<evidence type="ECO:0000256" key="1">
    <source>
        <dbReference type="ARBA" id="ARBA00007074"/>
    </source>
</evidence>
<keyword evidence="4" id="KW-0788">Thiol protease</keyword>
<evidence type="ECO:0000256" key="4">
    <source>
        <dbReference type="ARBA" id="ARBA00022807"/>
    </source>
</evidence>
<dbReference type="PANTHER" id="PTHR47053:SF1">
    <property type="entry name" value="MUREIN DD-ENDOPEPTIDASE MEPH-RELATED"/>
    <property type="match status" value="1"/>
</dbReference>
<dbReference type="GO" id="GO:0006508">
    <property type="term" value="P:proteolysis"/>
    <property type="evidence" value="ECO:0007669"/>
    <property type="project" value="UniProtKB-KW"/>
</dbReference>
<comment type="caution">
    <text evidence="6">The sequence shown here is derived from an EMBL/GenBank/DDBJ whole genome shotgun (WGS) entry which is preliminary data.</text>
</comment>
<dbReference type="EMBL" id="JAUSUC010000028">
    <property type="protein sequence ID" value="MDQ0215850.1"/>
    <property type="molecule type" value="Genomic_DNA"/>
</dbReference>
<feature type="domain" description="NlpC/P60" evidence="5">
    <location>
        <begin position="321"/>
        <end position="447"/>
    </location>
</feature>
<dbReference type="Pfam" id="PF00877">
    <property type="entry name" value="NLPC_P60"/>
    <property type="match status" value="3"/>
</dbReference>
<organism evidence="6 7">
    <name type="scientific">Oikeobacillus pervagus</name>
    <dbReference type="NCBI Taxonomy" id="1325931"/>
    <lineage>
        <taxon>Bacteria</taxon>
        <taxon>Bacillati</taxon>
        <taxon>Bacillota</taxon>
        <taxon>Bacilli</taxon>
        <taxon>Bacillales</taxon>
        <taxon>Bacillaceae</taxon>
        <taxon>Oikeobacillus</taxon>
    </lineage>
</organism>
<dbReference type="RefSeq" id="WP_307257849.1">
    <property type="nucleotide sequence ID" value="NZ_JAUSUC010000028.1"/>
</dbReference>
<dbReference type="GO" id="GO:0008234">
    <property type="term" value="F:cysteine-type peptidase activity"/>
    <property type="evidence" value="ECO:0007669"/>
    <property type="project" value="UniProtKB-KW"/>
</dbReference>
<keyword evidence="7" id="KW-1185">Reference proteome</keyword>
<evidence type="ECO:0000259" key="5">
    <source>
        <dbReference type="PROSITE" id="PS51935"/>
    </source>
</evidence>
<accession>A0AAJ1WJN5</accession>
<protein>
    <submittedName>
        <fullName evidence="6">Cell wall-associated NlpC family hydrolase</fullName>
    </submittedName>
</protein>
<gene>
    <name evidence="6" type="ORF">J2S13_002270</name>
</gene>
<dbReference type="InterPro" id="IPR000064">
    <property type="entry name" value="NLP_P60_dom"/>
</dbReference>
<name>A0AAJ1WJN5_9BACI</name>
<evidence type="ECO:0000313" key="7">
    <source>
        <dbReference type="Proteomes" id="UP001237207"/>
    </source>
</evidence>
<dbReference type="InterPro" id="IPR051202">
    <property type="entry name" value="Peptidase_C40"/>
</dbReference>
<evidence type="ECO:0000256" key="3">
    <source>
        <dbReference type="ARBA" id="ARBA00022801"/>
    </source>
</evidence>
<dbReference type="InterPro" id="IPR038765">
    <property type="entry name" value="Papain-like_cys_pep_sf"/>
</dbReference>
<feature type="domain" description="NlpC/P60" evidence="5">
    <location>
        <begin position="181"/>
        <end position="307"/>
    </location>
</feature>
<dbReference type="AlphaFoldDB" id="A0AAJ1WJN5"/>
<keyword evidence="2" id="KW-0645">Protease</keyword>
<proteinExistence type="inferred from homology"/>
<dbReference type="SUPFAM" id="SSF54001">
    <property type="entry name" value="Cysteine proteinases"/>
    <property type="match status" value="3"/>
</dbReference>
<dbReference type="PANTHER" id="PTHR47053">
    <property type="entry name" value="MUREIN DD-ENDOPEPTIDASE MEPH-RELATED"/>
    <property type="match status" value="1"/>
</dbReference>
<sequence>MKKKIITTTLAVALGLGVSPSLQPVQKASAQTVHQNNQSAVEAKADELIQLGKSLIGKAEYSTKEYKPTYPYKFSCATFIMYIFEKSGVDLATYNENYMMKQGTYVPRNQLQKGDLVFFDSNKSDNEPSDHVAMYIGDNKVIQMADPKQKIVITDMNSKPYYKENYLTARRVLPSLLPSNPATLEDQIIEDSYNLKDKVTMGTVNNESSKKFTGPGFVNYIYKTNGVQLGTTNIKEQMKLGTTVSRSQLKKGDLVFFNSEKGSKIPSIVAIYAGEQRLIIPNSNGINTRVLLVDYYDQHYITAKRVISKKEIPAKKPVLNTNKADQIVNFASNLIGKAKFGYTYNEKALTFTSAGFTYYVYQNHGIHLQSKMASQQAKVGQVIQKSNLKKGDLLFFSTNHQGKKITQTGIYLGNSQFISLFTNGKVEKESLNSTWAKKNYVTAKRVL</sequence>
<keyword evidence="3 6" id="KW-0378">Hydrolase</keyword>
<dbReference type="Proteomes" id="UP001237207">
    <property type="component" value="Unassembled WGS sequence"/>
</dbReference>